<keyword evidence="1 5" id="KW-0245">EGF-like domain</keyword>
<accession>A0AAV2HRI4</accession>
<keyword evidence="4 5" id="KW-1015">Disulfide bond</keyword>
<keyword evidence="2 7" id="KW-0732">Signal</keyword>
<dbReference type="InterPro" id="IPR018097">
    <property type="entry name" value="EGF_Ca-bd_CS"/>
</dbReference>
<dbReference type="SMART" id="SM00181">
    <property type="entry name" value="EGF"/>
    <property type="match status" value="2"/>
</dbReference>
<feature type="domain" description="EGF-like" evidence="8">
    <location>
        <begin position="92"/>
        <end position="124"/>
    </location>
</feature>
<dbReference type="SMART" id="SM00179">
    <property type="entry name" value="EGF_CA"/>
    <property type="match status" value="1"/>
</dbReference>
<dbReference type="GO" id="GO:0005509">
    <property type="term" value="F:calcium ion binding"/>
    <property type="evidence" value="ECO:0007669"/>
    <property type="project" value="InterPro"/>
</dbReference>
<dbReference type="PROSITE" id="PS50026">
    <property type="entry name" value="EGF_3"/>
    <property type="match status" value="2"/>
</dbReference>
<dbReference type="PANTHER" id="PTHR14949">
    <property type="entry name" value="EGF-LIKE-DOMAIN, MULTIPLE 7, 8"/>
    <property type="match status" value="1"/>
</dbReference>
<feature type="signal peptide" evidence="7">
    <location>
        <begin position="1"/>
        <end position="18"/>
    </location>
</feature>
<dbReference type="Pfam" id="PF07645">
    <property type="entry name" value="EGF_CA"/>
    <property type="match status" value="1"/>
</dbReference>
<proteinExistence type="predicted"/>
<evidence type="ECO:0000313" key="9">
    <source>
        <dbReference type="EMBL" id="CAL1536733.1"/>
    </source>
</evidence>
<feature type="disulfide bond" evidence="5">
    <location>
        <begin position="96"/>
        <end position="106"/>
    </location>
</feature>
<dbReference type="Gene3D" id="2.10.25.10">
    <property type="entry name" value="Laminin"/>
    <property type="match status" value="2"/>
</dbReference>
<evidence type="ECO:0000256" key="4">
    <source>
        <dbReference type="ARBA" id="ARBA00023157"/>
    </source>
</evidence>
<keyword evidence="3 6" id="KW-0175">Coiled coil</keyword>
<dbReference type="CDD" id="cd00054">
    <property type="entry name" value="EGF_CA"/>
    <property type="match status" value="1"/>
</dbReference>
<gene>
    <name evidence="9" type="ORF">GSLYS_00010646001</name>
</gene>
<dbReference type="EMBL" id="CAXITT010000237">
    <property type="protein sequence ID" value="CAL1536733.1"/>
    <property type="molecule type" value="Genomic_DNA"/>
</dbReference>
<feature type="domain" description="EGF-like" evidence="8">
    <location>
        <begin position="126"/>
        <end position="165"/>
    </location>
</feature>
<dbReference type="InterPro" id="IPR050969">
    <property type="entry name" value="Dev_Signal_Modulators"/>
</dbReference>
<comment type="caution">
    <text evidence="5">Lacks conserved residue(s) required for the propagation of feature annotation.</text>
</comment>
<dbReference type="GO" id="GO:0005102">
    <property type="term" value="F:signaling receptor binding"/>
    <property type="evidence" value="ECO:0007669"/>
    <property type="project" value="TreeGrafter"/>
</dbReference>
<sequence>MAWSTLVGSLLICLVVRAEEYQGRHVCNQQMDAMKPVPIRQSYLRAVYNPDLNKMTYQTAYRTIIRMQLNNQPMTGCCPGWEKRSPQDLGCNKAVCRESCENGGYCVAPDICSCAEGYSGYRCQIDIDECRGVNKCHQSCVNVPGSYTCECVEGFKLGTDGHSCELCLSCTKEFQDIMYQMDSVSKVKDEMLDLELQANKVVELEKQAKSFQEVTIKMNGLDDIKSQVTDLQGLKDEIVQLKKAQESDSETITILKAQLFELQHVKGDLETLKDLKAQLKDLQEMKSQIESLREFKSGTESLLQKKAGVESVEELRKEVTNITQLVSDQDDVIQGMKVRVGNVERDSSEKLSLLNGTVEKLRGAASSAVNVTSQLKAQTKHLQALSARVDGVDEMREQLAKMVGDLQRLQEEKAAIMANLTSIARHRDNSEAFHGLDSTTPEPVTSTAPYDTDETEQQNILGRLASMSEQISILEEKISQCKCGEQDYGRRRPRG</sequence>
<evidence type="ECO:0000256" key="5">
    <source>
        <dbReference type="PROSITE-ProRule" id="PRU00076"/>
    </source>
</evidence>
<dbReference type="PROSITE" id="PS00010">
    <property type="entry name" value="ASX_HYDROXYL"/>
    <property type="match status" value="1"/>
</dbReference>
<evidence type="ECO:0000313" key="10">
    <source>
        <dbReference type="Proteomes" id="UP001497497"/>
    </source>
</evidence>
<dbReference type="PROSITE" id="PS01186">
    <property type="entry name" value="EGF_2"/>
    <property type="match status" value="2"/>
</dbReference>
<dbReference type="PROSITE" id="PS01187">
    <property type="entry name" value="EGF_CA"/>
    <property type="match status" value="1"/>
</dbReference>
<comment type="caution">
    <text evidence="9">The sequence shown here is derived from an EMBL/GenBank/DDBJ whole genome shotgun (WGS) entry which is preliminary data.</text>
</comment>
<dbReference type="SUPFAM" id="SSF57196">
    <property type="entry name" value="EGF/Laminin"/>
    <property type="match status" value="1"/>
</dbReference>
<feature type="coiled-coil region" evidence="6">
    <location>
        <begin position="194"/>
        <end position="295"/>
    </location>
</feature>
<reference evidence="9 10" key="1">
    <citation type="submission" date="2024-04" db="EMBL/GenBank/DDBJ databases">
        <authorList>
            <consortium name="Genoscope - CEA"/>
            <person name="William W."/>
        </authorList>
    </citation>
    <scope>NUCLEOTIDE SEQUENCE [LARGE SCALE GENOMIC DNA]</scope>
</reference>
<dbReference type="AlphaFoldDB" id="A0AAV2HRI4"/>
<dbReference type="InterPro" id="IPR049883">
    <property type="entry name" value="NOTCH1_EGF-like"/>
</dbReference>
<name>A0AAV2HRI4_LYMST</name>
<evidence type="ECO:0000256" key="1">
    <source>
        <dbReference type="ARBA" id="ARBA00022536"/>
    </source>
</evidence>
<dbReference type="InterPro" id="IPR000152">
    <property type="entry name" value="EGF-type_Asp/Asn_hydroxyl_site"/>
</dbReference>
<dbReference type="InterPro" id="IPR001881">
    <property type="entry name" value="EGF-like_Ca-bd_dom"/>
</dbReference>
<feature type="disulfide bond" evidence="5">
    <location>
        <begin position="130"/>
        <end position="140"/>
    </location>
</feature>
<evidence type="ECO:0000256" key="2">
    <source>
        <dbReference type="ARBA" id="ARBA00022729"/>
    </source>
</evidence>
<evidence type="ECO:0000256" key="7">
    <source>
        <dbReference type="SAM" id="SignalP"/>
    </source>
</evidence>
<organism evidence="9 10">
    <name type="scientific">Lymnaea stagnalis</name>
    <name type="common">Great pond snail</name>
    <name type="synonym">Helix stagnalis</name>
    <dbReference type="NCBI Taxonomy" id="6523"/>
    <lineage>
        <taxon>Eukaryota</taxon>
        <taxon>Metazoa</taxon>
        <taxon>Spiralia</taxon>
        <taxon>Lophotrochozoa</taxon>
        <taxon>Mollusca</taxon>
        <taxon>Gastropoda</taxon>
        <taxon>Heterobranchia</taxon>
        <taxon>Euthyneura</taxon>
        <taxon>Panpulmonata</taxon>
        <taxon>Hygrophila</taxon>
        <taxon>Lymnaeoidea</taxon>
        <taxon>Lymnaeidae</taxon>
        <taxon>Lymnaea</taxon>
    </lineage>
</organism>
<evidence type="ECO:0000256" key="3">
    <source>
        <dbReference type="ARBA" id="ARBA00023054"/>
    </source>
</evidence>
<dbReference type="InterPro" id="IPR000742">
    <property type="entry name" value="EGF"/>
</dbReference>
<evidence type="ECO:0000256" key="6">
    <source>
        <dbReference type="SAM" id="Coils"/>
    </source>
</evidence>
<evidence type="ECO:0000259" key="8">
    <source>
        <dbReference type="PROSITE" id="PS50026"/>
    </source>
</evidence>
<protein>
    <recommendedName>
        <fullName evidence="8">EGF-like domain-containing protein</fullName>
    </recommendedName>
</protein>
<feature type="coiled-coil region" evidence="6">
    <location>
        <begin position="392"/>
        <end position="419"/>
    </location>
</feature>
<keyword evidence="10" id="KW-1185">Reference proteome</keyword>
<dbReference type="Proteomes" id="UP001497497">
    <property type="component" value="Unassembled WGS sequence"/>
</dbReference>
<feature type="chain" id="PRO_5043740987" description="EGF-like domain-containing protein" evidence="7">
    <location>
        <begin position="19"/>
        <end position="495"/>
    </location>
</feature>
<dbReference type="GO" id="GO:0009986">
    <property type="term" value="C:cell surface"/>
    <property type="evidence" value="ECO:0007669"/>
    <property type="project" value="TreeGrafter"/>
</dbReference>
<dbReference type="PANTHER" id="PTHR14949:SF56">
    <property type="entry name" value="EGF-LIKE-DOMAIN, MULTIPLE 7"/>
    <property type="match status" value="1"/>
</dbReference>
<feature type="disulfide bond" evidence="5">
    <location>
        <begin position="114"/>
        <end position="123"/>
    </location>
</feature>
<dbReference type="PROSITE" id="PS00022">
    <property type="entry name" value="EGF_1"/>
    <property type="match status" value="1"/>
</dbReference>
<dbReference type="GO" id="GO:0005576">
    <property type="term" value="C:extracellular region"/>
    <property type="evidence" value="ECO:0007669"/>
    <property type="project" value="TreeGrafter"/>
</dbReference>